<dbReference type="AlphaFoldDB" id="A0A2U3BDU4"/>
<feature type="signal peptide" evidence="2">
    <location>
        <begin position="1"/>
        <end position="25"/>
    </location>
</feature>
<evidence type="ECO:0000313" key="3">
    <source>
        <dbReference type="EMBL" id="PWI34961.1"/>
    </source>
</evidence>
<sequence length="467" mass="51937">MNPVLKKTLFLSVISLITSCSSLTAGNLFSHYSLQNQVLYQSVKAGHYQQAIENLPNSVGGDILDNMEKGRVAFLDQQYPESKQYLEESERAVQKQQDQALISLSESATDIGSLAVNDNLTAYSPGDYELGFLHLYLGLNYLQENSLEGALVEVRKANLVQEQARKSREKTLKQAEAALRKQGVSSNLGAVLSHYPDAGQSLQAVQNGYLLYLSALLYEAADELNNAYVDYRRALAVAPDNKQVIQGTFRVAEKLSMSEDLKQLRKTYGNNPASSRGHGQIIVIEEQGIVGARHGWTLSLPFYSYQGTAVHSLALPYYPPGNEEHFPVIRLNDKTLTKSILTDVNLMARQDLTERIPAMVSRLVLRVIAKEQLRRSATNGDDAGNLLFNVWNIITEQPDTRSWQTLPSKVYSYSSDVAPGEYKLDFERSQDGEEGYTIKVKSGETVLVWLSRQGENGTVWHKPLGGL</sequence>
<feature type="chain" id="PRO_5015576571" description="Lipoprotein" evidence="2">
    <location>
        <begin position="26"/>
        <end position="467"/>
    </location>
</feature>
<evidence type="ECO:0000256" key="1">
    <source>
        <dbReference type="PROSITE-ProRule" id="PRU00339"/>
    </source>
</evidence>
<evidence type="ECO:0000256" key="2">
    <source>
        <dbReference type="SAM" id="SignalP"/>
    </source>
</evidence>
<keyword evidence="1" id="KW-0802">TPR repeat</keyword>
<dbReference type="PROSITE" id="PS50005">
    <property type="entry name" value="TPR"/>
    <property type="match status" value="1"/>
</dbReference>
<keyword evidence="4" id="KW-1185">Reference proteome</keyword>
<dbReference type="Proteomes" id="UP000245362">
    <property type="component" value="Unassembled WGS sequence"/>
</dbReference>
<protein>
    <recommendedName>
        <fullName evidence="5">Lipoprotein</fullName>
    </recommendedName>
</protein>
<dbReference type="RefSeq" id="WP_109318114.1">
    <property type="nucleotide sequence ID" value="NZ_QFWT01000001.1"/>
</dbReference>
<evidence type="ECO:0000313" key="4">
    <source>
        <dbReference type="Proteomes" id="UP000245362"/>
    </source>
</evidence>
<reference evidence="3 4" key="1">
    <citation type="submission" date="2018-05" db="EMBL/GenBank/DDBJ databases">
        <title>Vibrio limimaris sp. nov., isolated from marine sediment.</title>
        <authorList>
            <person name="Li C.-M."/>
        </authorList>
    </citation>
    <scope>NUCLEOTIDE SEQUENCE [LARGE SCALE GENOMIC DNA]</scope>
    <source>
        <strain evidence="3 4">E4404</strain>
    </source>
</reference>
<dbReference type="EMBL" id="QFWT01000001">
    <property type="protein sequence ID" value="PWI34961.1"/>
    <property type="molecule type" value="Genomic_DNA"/>
</dbReference>
<organism evidence="3 4">
    <name type="scientific">Vibrio albus</name>
    <dbReference type="NCBI Taxonomy" id="2200953"/>
    <lineage>
        <taxon>Bacteria</taxon>
        <taxon>Pseudomonadati</taxon>
        <taxon>Pseudomonadota</taxon>
        <taxon>Gammaproteobacteria</taxon>
        <taxon>Vibrionales</taxon>
        <taxon>Vibrionaceae</taxon>
        <taxon>Vibrio</taxon>
    </lineage>
</organism>
<accession>A0A2U3BDU4</accession>
<keyword evidence="2" id="KW-0732">Signal</keyword>
<dbReference type="PROSITE" id="PS51257">
    <property type="entry name" value="PROKAR_LIPOPROTEIN"/>
    <property type="match status" value="1"/>
</dbReference>
<proteinExistence type="predicted"/>
<dbReference type="InterPro" id="IPR011990">
    <property type="entry name" value="TPR-like_helical_dom_sf"/>
</dbReference>
<name>A0A2U3BDU4_9VIBR</name>
<feature type="repeat" description="TPR" evidence="1">
    <location>
        <begin position="208"/>
        <end position="241"/>
    </location>
</feature>
<evidence type="ECO:0008006" key="5">
    <source>
        <dbReference type="Google" id="ProtNLM"/>
    </source>
</evidence>
<dbReference type="SUPFAM" id="SSF48452">
    <property type="entry name" value="TPR-like"/>
    <property type="match status" value="1"/>
</dbReference>
<dbReference type="Gene3D" id="1.25.40.10">
    <property type="entry name" value="Tetratricopeptide repeat domain"/>
    <property type="match status" value="1"/>
</dbReference>
<gene>
    <name evidence="3" type="ORF">DI392_01395</name>
</gene>
<comment type="caution">
    <text evidence="3">The sequence shown here is derived from an EMBL/GenBank/DDBJ whole genome shotgun (WGS) entry which is preliminary data.</text>
</comment>
<dbReference type="InterPro" id="IPR019734">
    <property type="entry name" value="TPR_rpt"/>
</dbReference>
<dbReference type="OrthoDB" id="9769023at2"/>